<proteinExistence type="predicted"/>
<evidence type="ECO:0000313" key="2">
    <source>
        <dbReference type="Proteomes" id="UP000834106"/>
    </source>
</evidence>
<organism evidence="1 2">
    <name type="scientific">Fraxinus pennsylvanica</name>
    <dbReference type="NCBI Taxonomy" id="56036"/>
    <lineage>
        <taxon>Eukaryota</taxon>
        <taxon>Viridiplantae</taxon>
        <taxon>Streptophyta</taxon>
        <taxon>Embryophyta</taxon>
        <taxon>Tracheophyta</taxon>
        <taxon>Spermatophyta</taxon>
        <taxon>Magnoliopsida</taxon>
        <taxon>eudicotyledons</taxon>
        <taxon>Gunneridae</taxon>
        <taxon>Pentapetalae</taxon>
        <taxon>asterids</taxon>
        <taxon>lamiids</taxon>
        <taxon>Lamiales</taxon>
        <taxon>Oleaceae</taxon>
        <taxon>Oleeae</taxon>
        <taxon>Fraxinus</taxon>
    </lineage>
</organism>
<reference evidence="1" key="1">
    <citation type="submission" date="2023-05" db="EMBL/GenBank/DDBJ databases">
        <authorList>
            <person name="Huff M."/>
        </authorList>
    </citation>
    <scope>NUCLEOTIDE SEQUENCE</scope>
</reference>
<name>A0AAD2DVH3_9LAMI</name>
<dbReference type="Proteomes" id="UP000834106">
    <property type="component" value="Chromosome 8"/>
</dbReference>
<dbReference type="AlphaFoldDB" id="A0AAD2DVH3"/>
<protein>
    <recommendedName>
        <fullName evidence="3">Josephin-like protein</fullName>
    </recommendedName>
</protein>
<keyword evidence="2" id="KW-1185">Reference proteome</keyword>
<gene>
    <name evidence="1" type="ORF">FPE_LOCUS13658</name>
</gene>
<dbReference type="EMBL" id="OU503043">
    <property type="protein sequence ID" value="CAI9766228.1"/>
    <property type="molecule type" value="Genomic_DNA"/>
</dbReference>
<dbReference type="PANTHER" id="PTHR34355:SF1">
    <property type="entry name" value="JOSEPHIN-LIKE PROTEIN"/>
    <property type="match status" value="1"/>
</dbReference>
<evidence type="ECO:0008006" key="3">
    <source>
        <dbReference type="Google" id="ProtNLM"/>
    </source>
</evidence>
<accession>A0AAD2DVH3</accession>
<sequence>MPAQDSIFIGNINLATMKTMFYDKVVAWSMPYKIIPSATAKNFSKDSLLILPPPVIFAGFGLCLIASQKASTYCGSNFPLTLALQRTTQADPLPPSLSPTYTEHSTTSLLPFPSRVMRRKMSRRVSFSYDVNDMPIIYQKYGDSSKADGNKNKVNEIWSFRHTRKSRFSLSGFFRRTGAKATRALRCMSSRKRCSRKVSSASLARSHSYAETLDSQRAEAIEDCIEFLNSSSSLQRSNSVASSC</sequence>
<evidence type="ECO:0000313" key="1">
    <source>
        <dbReference type="EMBL" id="CAI9766228.1"/>
    </source>
</evidence>
<dbReference type="PANTHER" id="PTHR34355">
    <property type="entry name" value="JOSEPHIN-LIKE PROTEIN"/>
    <property type="match status" value="1"/>
</dbReference>